<keyword evidence="14" id="KW-1185">Reference proteome</keyword>
<name>A0A931AYQ8_9ENTE</name>
<dbReference type="PANTHER" id="PTHR24220">
    <property type="entry name" value="IMPORT ATP-BINDING PROTEIN"/>
    <property type="match status" value="1"/>
</dbReference>
<dbReference type="InterPro" id="IPR015854">
    <property type="entry name" value="ABC_transpr_LolD-like"/>
</dbReference>
<protein>
    <recommendedName>
        <fullName evidence="10">Putative hemin import ATP-binding protein HrtA</fullName>
    </recommendedName>
</protein>
<organism evidence="13 14">
    <name type="scientific">Enterococcus lacertideformus</name>
    <dbReference type="NCBI Taxonomy" id="2771493"/>
    <lineage>
        <taxon>Bacteria</taxon>
        <taxon>Bacillati</taxon>
        <taxon>Bacillota</taxon>
        <taxon>Bacilli</taxon>
        <taxon>Lactobacillales</taxon>
        <taxon>Enterococcaceae</taxon>
        <taxon>Enterococcus</taxon>
    </lineage>
</organism>
<comment type="caution">
    <text evidence="13">The sequence shown here is derived from an EMBL/GenBank/DDBJ whole genome shotgun (WGS) entry which is preliminary data.</text>
</comment>
<dbReference type="PROSITE" id="PS50893">
    <property type="entry name" value="ABC_TRANSPORTER_2"/>
    <property type="match status" value="1"/>
</dbReference>
<keyword evidence="8" id="KW-0472">Membrane</keyword>
<evidence type="ECO:0000256" key="5">
    <source>
        <dbReference type="ARBA" id="ARBA00022741"/>
    </source>
</evidence>
<keyword evidence="3" id="KW-0813">Transport</keyword>
<keyword evidence="5" id="KW-0547">Nucleotide-binding</keyword>
<dbReference type="SMART" id="SM00382">
    <property type="entry name" value="AAA"/>
    <property type="match status" value="1"/>
</dbReference>
<dbReference type="PANTHER" id="PTHR24220:SF666">
    <property type="entry name" value="HEMIN IMPORT ATP-BINDING PROTEIN HRTA-RELATED"/>
    <property type="match status" value="1"/>
</dbReference>
<dbReference type="GO" id="GO:0016887">
    <property type="term" value="F:ATP hydrolysis activity"/>
    <property type="evidence" value="ECO:0007669"/>
    <property type="project" value="InterPro"/>
</dbReference>
<dbReference type="EMBL" id="JADAKE010000016">
    <property type="protein sequence ID" value="MBF8808033.1"/>
    <property type="molecule type" value="Genomic_DNA"/>
</dbReference>
<dbReference type="GO" id="GO:0005524">
    <property type="term" value="F:ATP binding"/>
    <property type="evidence" value="ECO:0007669"/>
    <property type="project" value="UniProtKB-KW"/>
</dbReference>
<dbReference type="InterPro" id="IPR017871">
    <property type="entry name" value="ABC_transporter-like_CS"/>
</dbReference>
<dbReference type="GO" id="GO:0098796">
    <property type="term" value="C:membrane protein complex"/>
    <property type="evidence" value="ECO:0007669"/>
    <property type="project" value="UniProtKB-ARBA"/>
</dbReference>
<keyword evidence="4" id="KW-1003">Cell membrane</keyword>
<evidence type="ECO:0000256" key="1">
    <source>
        <dbReference type="ARBA" id="ARBA00004202"/>
    </source>
</evidence>
<evidence type="ECO:0000256" key="9">
    <source>
        <dbReference type="ARBA" id="ARBA00024359"/>
    </source>
</evidence>
<dbReference type="FunFam" id="3.40.50.300:FF:000032">
    <property type="entry name" value="Export ABC transporter ATP-binding protein"/>
    <property type="match status" value="1"/>
</dbReference>
<evidence type="ECO:0000313" key="14">
    <source>
        <dbReference type="Proteomes" id="UP000637757"/>
    </source>
</evidence>
<comment type="subunit">
    <text evidence="2">The complex is composed of two ATP-binding proteins (HrtA), two transmembrane proteins (HrtB) and a solute-binding protein.</text>
</comment>
<dbReference type="InterPro" id="IPR017911">
    <property type="entry name" value="MacB-like_ATP-bd"/>
</dbReference>
<dbReference type="Gene3D" id="3.40.50.300">
    <property type="entry name" value="P-loop containing nucleotide triphosphate hydrolases"/>
    <property type="match status" value="1"/>
</dbReference>
<gene>
    <name evidence="13" type="ORF">IC227_06445</name>
</gene>
<dbReference type="Pfam" id="PF00005">
    <property type="entry name" value="ABC_tran"/>
    <property type="match status" value="1"/>
</dbReference>
<evidence type="ECO:0000259" key="12">
    <source>
        <dbReference type="PROSITE" id="PS50893"/>
    </source>
</evidence>
<evidence type="ECO:0000256" key="10">
    <source>
        <dbReference type="ARBA" id="ARBA00024432"/>
    </source>
</evidence>
<dbReference type="InterPro" id="IPR003593">
    <property type="entry name" value="AAA+_ATPase"/>
</dbReference>
<dbReference type="GO" id="GO:0005886">
    <property type="term" value="C:plasma membrane"/>
    <property type="evidence" value="ECO:0007669"/>
    <property type="project" value="UniProtKB-SubCell"/>
</dbReference>
<evidence type="ECO:0000256" key="2">
    <source>
        <dbReference type="ARBA" id="ARBA00011131"/>
    </source>
</evidence>
<keyword evidence="7" id="KW-0029">Amino-acid transport</keyword>
<accession>A0A931AYQ8</accession>
<reference evidence="13" key="1">
    <citation type="submission" date="2020-09" db="EMBL/GenBank/DDBJ databases">
        <title>Genomic insights into the novelty and pathogenicity of a unique biofilm-forming Enterococcus sp. bacteria (Enterococcus lacertideformus) identified in reptiles.</title>
        <authorList>
            <person name="Agius J.E."/>
            <person name="Phalen D.N."/>
            <person name="Rose K."/>
            <person name="Eden J.-S."/>
        </authorList>
    </citation>
    <scope>NUCLEOTIDE SEQUENCE</scope>
    <source>
        <strain evidence="13">PHRS 0518</strain>
    </source>
</reference>
<evidence type="ECO:0000313" key="13">
    <source>
        <dbReference type="EMBL" id="MBF8808033.1"/>
    </source>
</evidence>
<proteinExistence type="inferred from homology"/>
<evidence type="ECO:0000256" key="3">
    <source>
        <dbReference type="ARBA" id="ARBA00022448"/>
    </source>
</evidence>
<sequence length="254" mass="28843">MKKIVTMKNIIKTFGSGHTEVTALKGINFTVDQGEFVSIIGPSGSGKSTFLTIAGGLQTPTSGEITINGQTFSTLSEKKRADLRFKEIGFILQSSNLIPFLKVKEQFYLVNQVSHLKKAETTIDELLRSLNIYELKESYPRDLSGGERQRVAIARALFNDPSLILADEPTASLDTDHAYEVVKLLVKEAHEKQKATVMVTHDERMIKWSDRIYRMKDGQLLEESFKKKRRTKQCINQPLPIFLLQKNKKYLKFC</sequence>
<comment type="function">
    <text evidence="11">Part of the ABC transporter complex hrt involved in hemin import. Responsible for energy coupling to the transport system.</text>
</comment>
<keyword evidence="6 13" id="KW-0067">ATP-binding</keyword>
<feature type="domain" description="ABC transporter" evidence="12">
    <location>
        <begin position="5"/>
        <end position="242"/>
    </location>
</feature>
<dbReference type="InterPro" id="IPR027417">
    <property type="entry name" value="P-loop_NTPase"/>
</dbReference>
<comment type="subcellular location">
    <subcellularLocation>
        <location evidence="1">Cell membrane</location>
        <topology evidence="1">Peripheral membrane protein</topology>
    </subcellularLocation>
</comment>
<dbReference type="CDD" id="cd03255">
    <property type="entry name" value="ABC_MJ0796_LolCDE_FtsE"/>
    <property type="match status" value="1"/>
</dbReference>
<comment type="similarity">
    <text evidence="9">Belongs to the ABC transporter superfamily. HrtA family.</text>
</comment>
<evidence type="ECO:0000256" key="4">
    <source>
        <dbReference type="ARBA" id="ARBA00022475"/>
    </source>
</evidence>
<dbReference type="AlphaFoldDB" id="A0A931AYQ8"/>
<dbReference type="Proteomes" id="UP000637757">
    <property type="component" value="Unassembled WGS sequence"/>
</dbReference>
<evidence type="ECO:0000256" key="7">
    <source>
        <dbReference type="ARBA" id="ARBA00022970"/>
    </source>
</evidence>
<evidence type="ECO:0000256" key="6">
    <source>
        <dbReference type="ARBA" id="ARBA00022840"/>
    </source>
</evidence>
<dbReference type="PROSITE" id="PS00211">
    <property type="entry name" value="ABC_TRANSPORTER_1"/>
    <property type="match status" value="1"/>
</dbReference>
<dbReference type="GO" id="GO:0006865">
    <property type="term" value="P:amino acid transport"/>
    <property type="evidence" value="ECO:0007669"/>
    <property type="project" value="UniProtKB-KW"/>
</dbReference>
<dbReference type="GO" id="GO:0022857">
    <property type="term" value="F:transmembrane transporter activity"/>
    <property type="evidence" value="ECO:0007669"/>
    <property type="project" value="TreeGrafter"/>
</dbReference>
<dbReference type="SUPFAM" id="SSF52540">
    <property type="entry name" value="P-loop containing nucleoside triphosphate hydrolases"/>
    <property type="match status" value="1"/>
</dbReference>
<evidence type="ECO:0000256" key="11">
    <source>
        <dbReference type="ARBA" id="ARBA00024721"/>
    </source>
</evidence>
<dbReference type="InterPro" id="IPR003439">
    <property type="entry name" value="ABC_transporter-like_ATP-bd"/>
</dbReference>
<evidence type="ECO:0000256" key="8">
    <source>
        <dbReference type="ARBA" id="ARBA00023136"/>
    </source>
</evidence>